<dbReference type="PANTHER" id="PTHR46300:SF7">
    <property type="entry name" value="P450, PUTATIVE (EUROFUNG)-RELATED"/>
    <property type="match status" value="1"/>
</dbReference>
<name>A0ABR4JT06_9EURO</name>
<dbReference type="InterPro" id="IPR001128">
    <property type="entry name" value="Cyt_P450"/>
</dbReference>
<feature type="chain" id="PRO_5046577908" evidence="9">
    <location>
        <begin position="22"/>
        <end position="533"/>
    </location>
</feature>
<evidence type="ECO:0000256" key="1">
    <source>
        <dbReference type="ARBA" id="ARBA00001971"/>
    </source>
</evidence>
<protein>
    <submittedName>
        <fullName evidence="10">Cytochrome P450</fullName>
    </submittedName>
</protein>
<feature type="signal peptide" evidence="9">
    <location>
        <begin position="1"/>
        <end position="21"/>
    </location>
</feature>
<dbReference type="Pfam" id="PF00067">
    <property type="entry name" value="p450"/>
    <property type="match status" value="1"/>
</dbReference>
<comment type="caution">
    <text evidence="10">The sequence shown here is derived from an EMBL/GenBank/DDBJ whole genome shotgun (WGS) entry which is preliminary data.</text>
</comment>
<evidence type="ECO:0000256" key="5">
    <source>
        <dbReference type="ARBA" id="ARBA00023002"/>
    </source>
</evidence>
<keyword evidence="7 8" id="KW-0503">Monooxygenase</keyword>
<dbReference type="InterPro" id="IPR036396">
    <property type="entry name" value="Cyt_P450_sf"/>
</dbReference>
<dbReference type="Proteomes" id="UP001610446">
    <property type="component" value="Unassembled WGS sequence"/>
</dbReference>
<comment type="similarity">
    <text evidence="2 8">Belongs to the cytochrome P450 family.</text>
</comment>
<dbReference type="EMBL" id="JBFXLU010000092">
    <property type="protein sequence ID" value="KAL2843170.1"/>
    <property type="molecule type" value="Genomic_DNA"/>
</dbReference>
<dbReference type="CDD" id="cd11065">
    <property type="entry name" value="CYP64-like"/>
    <property type="match status" value="1"/>
</dbReference>
<keyword evidence="11" id="KW-1185">Reference proteome</keyword>
<evidence type="ECO:0000256" key="6">
    <source>
        <dbReference type="ARBA" id="ARBA00023004"/>
    </source>
</evidence>
<sequence>MYLVLCVAVLFSLYLLRHVLQREASPRAHTLPPGPKPLPIIGNVRDMPAPNFPDWLHWLKHKELYGPISTVSVLGQRIIILNDARIALELLEKRSAIYSDRPKLPFATLCGMGDTVIMQGYGKQLQTYRKYIHRELGSTGNVARFNQTQETEVRRFLVCLLDTPDNLPGHSRGLAAGLVLKVLYGYNLDYTGIDPLLDYIEKALERLVPALAPGTWFVDAFPSLRYIPAWFPGASFRRYAQGLKRDLASLADLPFRFAKTQIEAGANEPSYVSRLLGDKANTITSGSKEETNINWSAVSLYFGGSDTTVSTITSFFLAMVLNPEAQRRAQEEIDRVVGRDRLPGFADRDQLPYINAMVKESLRWHPVTPMGIAHSVMEDDIYDGYHIPKGSIIMPNTWAFCHDPTDYSDPMAFNPERFLGDSPERDPQTLVFGFGRRICPGRILADANIYLTIAMSLAAFEIGKPVRRSDDGKVEGEEVDVQARFLPGITSHPAPFEMRVRLRDERYKELVRSVEEEHPWDTGDADIVRGMLG</sequence>
<comment type="cofactor">
    <cofactor evidence="1">
        <name>heme</name>
        <dbReference type="ChEBI" id="CHEBI:30413"/>
    </cofactor>
</comment>
<proteinExistence type="inferred from homology"/>
<dbReference type="Gene3D" id="1.10.630.10">
    <property type="entry name" value="Cytochrome P450"/>
    <property type="match status" value="1"/>
</dbReference>
<organism evidence="10 11">
    <name type="scientific">Aspergillus pseudoustus</name>
    <dbReference type="NCBI Taxonomy" id="1810923"/>
    <lineage>
        <taxon>Eukaryota</taxon>
        <taxon>Fungi</taxon>
        <taxon>Dikarya</taxon>
        <taxon>Ascomycota</taxon>
        <taxon>Pezizomycotina</taxon>
        <taxon>Eurotiomycetes</taxon>
        <taxon>Eurotiomycetidae</taxon>
        <taxon>Eurotiales</taxon>
        <taxon>Aspergillaceae</taxon>
        <taxon>Aspergillus</taxon>
        <taxon>Aspergillus subgen. Nidulantes</taxon>
    </lineage>
</organism>
<gene>
    <name evidence="10" type="ORF">BJY01DRAFT_264338</name>
</gene>
<dbReference type="PROSITE" id="PS00086">
    <property type="entry name" value="CYTOCHROME_P450"/>
    <property type="match status" value="1"/>
</dbReference>
<keyword evidence="4 8" id="KW-0479">Metal-binding</keyword>
<evidence type="ECO:0000256" key="4">
    <source>
        <dbReference type="ARBA" id="ARBA00022723"/>
    </source>
</evidence>
<dbReference type="InterPro" id="IPR017972">
    <property type="entry name" value="Cyt_P450_CS"/>
</dbReference>
<evidence type="ECO:0000256" key="7">
    <source>
        <dbReference type="ARBA" id="ARBA00023033"/>
    </source>
</evidence>
<dbReference type="PANTHER" id="PTHR46300">
    <property type="entry name" value="P450, PUTATIVE (EUROFUNG)-RELATED-RELATED"/>
    <property type="match status" value="1"/>
</dbReference>
<dbReference type="PRINTS" id="PR00463">
    <property type="entry name" value="EP450I"/>
</dbReference>
<keyword evidence="5 8" id="KW-0560">Oxidoreductase</keyword>
<dbReference type="InterPro" id="IPR050364">
    <property type="entry name" value="Cytochrome_P450_fung"/>
</dbReference>
<keyword evidence="3 8" id="KW-0349">Heme</keyword>
<evidence type="ECO:0000313" key="11">
    <source>
        <dbReference type="Proteomes" id="UP001610446"/>
    </source>
</evidence>
<evidence type="ECO:0000256" key="8">
    <source>
        <dbReference type="RuleBase" id="RU000461"/>
    </source>
</evidence>
<evidence type="ECO:0000256" key="3">
    <source>
        <dbReference type="ARBA" id="ARBA00022617"/>
    </source>
</evidence>
<dbReference type="PRINTS" id="PR00385">
    <property type="entry name" value="P450"/>
</dbReference>
<keyword evidence="6 8" id="KW-0408">Iron</keyword>
<evidence type="ECO:0000313" key="10">
    <source>
        <dbReference type="EMBL" id="KAL2843170.1"/>
    </source>
</evidence>
<evidence type="ECO:0000256" key="2">
    <source>
        <dbReference type="ARBA" id="ARBA00010617"/>
    </source>
</evidence>
<accession>A0ABR4JT06</accession>
<keyword evidence="9" id="KW-0732">Signal</keyword>
<dbReference type="InterPro" id="IPR002401">
    <property type="entry name" value="Cyt_P450_E_grp-I"/>
</dbReference>
<reference evidence="10 11" key="1">
    <citation type="submission" date="2024-07" db="EMBL/GenBank/DDBJ databases">
        <title>Section-level genome sequencing and comparative genomics of Aspergillus sections Usti and Cavernicolus.</title>
        <authorList>
            <consortium name="Lawrence Berkeley National Laboratory"/>
            <person name="Nybo J.L."/>
            <person name="Vesth T.C."/>
            <person name="Theobald S."/>
            <person name="Frisvad J.C."/>
            <person name="Larsen T.O."/>
            <person name="Kjaerboelling I."/>
            <person name="Rothschild-Mancinelli K."/>
            <person name="Lyhne E.K."/>
            <person name="Kogle M.E."/>
            <person name="Barry K."/>
            <person name="Clum A."/>
            <person name="Na H."/>
            <person name="Ledsgaard L."/>
            <person name="Lin J."/>
            <person name="Lipzen A."/>
            <person name="Kuo A."/>
            <person name="Riley R."/>
            <person name="Mondo S."/>
            <person name="Labutti K."/>
            <person name="Haridas S."/>
            <person name="Pangalinan J."/>
            <person name="Salamov A.A."/>
            <person name="Simmons B.A."/>
            <person name="Magnuson J.K."/>
            <person name="Chen J."/>
            <person name="Drula E."/>
            <person name="Henrissat B."/>
            <person name="Wiebenga A."/>
            <person name="Lubbers R.J."/>
            <person name="Gomes A.C."/>
            <person name="Makela M.R."/>
            <person name="Stajich J."/>
            <person name="Grigoriev I.V."/>
            <person name="Mortensen U.H."/>
            <person name="De Vries R.P."/>
            <person name="Baker S.E."/>
            <person name="Andersen M.R."/>
        </authorList>
    </citation>
    <scope>NUCLEOTIDE SEQUENCE [LARGE SCALE GENOMIC DNA]</scope>
    <source>
        <strain evidence="10 11">CBS 123904</strain>
    </source>
</reference>
<evidence type="ECO:0000256" key="9">
    <source>
        <dbReference type="SAM" id="SignalP"/>
    </source>
</evidence>
<dbReference type="SUPFAM" id="SSF48264">
    <property type="entry name" value="Cytochrome P450"/>
    <property type="match status" value="1"/>
</dbReference>